<keyword evidence="1" id="KW-0175">Coiled coil</keyword>
<dbReference type="VEuPathDB" id="MicrosporidiaDB:HERIO_1281"/>
<dbReference type="VEuPathDB" id="MicrosporidiaDB:HERIO_1282"/>
<protein>
    <submittedName>
        <fullName evidence="2">Uncharacterized protein</fullName>
    </submittedName>
</protein>
<feature type="coiled-coil region" evidence="1">
    <location>
        <begin position="30"/>
        <end position="76"/>
    </location>
</feature>
<name>A0A1X0QL13_9MICR</name>
<reference evidence="2 3" key="1">
    <citation type="journal article" date="2017" name="Environ. Microbiol.">
        <title>Decay of the glycolytic pathway and adaptation to intranuclear parasitism within Enterocytozoonidae microsporidia.</title>
        <authorList>
            <person name="Wiredu Boakye D."/>
            <person name="Jaroenlak P."/>
            <person name="Prachumwat A."/>
            <person name="Williams T.A."/>
            <person name="Bateman K.S."/>
            <person name="Itsathitphaisarn O."/>
            <person name="Sritunyalucksana K."/>
            <person name="Paszkiewicz K.H."/>
            <person name="Moore K.A."/>
            <person name="Stentiford G.D."/>
            <person name="Williams B.A."/>
        </authorList>
    </citation>
    <scope>NUCLEOTIDE SEQUENCE [LARGE SCALE GENOMIC DNA]</scope>
    <source>
        <strain evidence="3">canceri</strain>
    </source>
</reference>
<sequence length="540" mass="64119">MSIEELRNLYEEIKDFKDIVQEYYEMKHILIELENSAKWLKEEKSKLQLNDIYEKIRLLEQENDIINKEIELVEIKEGSCDDINSIKRVIHQVESEEICFQKSVCFFKSLIASYLIENKFIIEIKEIKTDFIKVVKISRSLEEFFQLINSKSFYNEILQEYKEILKFELNDSLPSEIVVMGDTTYLYILSSANDEDDLHASNLSISSLKKLDIIKIYNSYQIVIDSFLQLLKYNLNNRIVPDEIDVNLINENNRIFINTPYYISFTDDYLLDILIKSIMNECRHPVSSDGVVKSFNFQVGKIISSNYALIRKSLKLFITSQSKRKEKGKSVLINSLIKFFNRTYNDNSFHVVLYSDIIHLIYEFSNFLNESNQNVSYFYEIKKDIFKKIIKHSTILTIDLSNTVIINKMLLKRLKHDLKENLEVCLAQKETFQFYISFFDSLFNEFTKFVLSIHYYSESDKIQIKELADYLIELSFGVSKENMNSYNRFITVYDMFNLSLTEISNLYRKKRIYLENYEFKLLLKLIFSSSHELTNLLERL</sequence>
<dbReference type="VEuPathDB" id="MicrosporidiaDB:A0H76_749"/>
<dbReference type="EMBL" id="LTAI01000018">
    <property type="protein sequence ID" value="ORE00459.1"/>
    <property type="molecule type" value="Genomic_DNA"/>
</dbReference>
<accession>A0A1X0QL13</accession>
<comment type="caution">
    <text evidence="2">The sequence shown here is derived from an EMBL/GenBank/DDBJ whole genome shotgun (WGS) entry which is preliminary data.</text>
</comment>
<gene>
    <name evidence="2" type="ORF">A0H76_749</name>
</gene>
<dbReference type="AlphaFoldDB" id="A0A1X0QL13"/>
<evidence type="ECO:0000313" key="2">
    <source>
        <dbReference type="EMBL" id="ORE00459.1"/>
    </source>
</evidence>
<evidence type="ECO:0000313" key="3">
    <source>
        <dbReference type="Proteomes" id="UP000192501"/>
    </source>
</evidence>
<organism evidence="2 3">
    <name type="scientific">Hepatospora eriocheir</name>
    <dbReference type="NCBI Taxonomy" id="1081669"/>
    <lineage>
        <taxon>Eukaryota</taxon>
        <taxon>Fungi</taxon>
        <taxon>Fungi incertae sedis</taxon>
        <taxon>Microsporidia</taxon>
        <taxon>Hepatosporidae</taxon>
        <taxon>Hepatospora</taxon>
    </lineage>
</organism>
<dbReference type="Proteomes" id="UP000192501">
    <property type="component" value="Unassembled WGS sequence"/>
</dbReference>
<evidence type="ECO:0000256" key="1">
    <source>
        <dbReference type="SAM" id="Coils"/>
    </source>
</evidence>
<proteinExistence type="predicted"/>